<keyword evidence="3" id="KW-0805">Transcription regulation</keyword>
<evidence type="ECO:0000256" key="1">
    <source>
        <dbReference type="ARBA" id="ARBA00022491"/>
    </source>
</evidence>
<feature type="domain" description="LexA repressor DNA-binding" evidence="7">
    <location>
        <begin position="3"/>
        <end position="65"/>
    </location>
</feature>
<dbReference type="Gene3D" id="2.10.109.10">
    <property type="entry name" value="Umud Fragment, subunit A"/>
    <property type="match status" value="1"/>
</dbReference>
<dbReference type="InterPro" id="IPR036286">
    <property type="entry name" value="LexA/Signal_pep-like_sf"/>
</dbReference>
<comment type="caution">
    <text evidence="8">The sequence shown here is derived from an EMBL/GenBank/DDBJ whole genome shotgun (WGS) entry which is preliminary data.</text>
</comment>
<dbReference type="Proteomes" id="UP000230353">
    <property type="component" value="Unassembled WGS sequence"/>
</dbReference>
<dbReference type="GO" id="GO:0009432">
    <property type="term" value="P:SOS response"/>
    <property type="evidence" value="ECO:0007669"/>
    <property type="project" value="InterPro"/>
</dbReference>
<evidence type="ECO:0000256" key="2">
    <source>
        <dbReference type="ARBA" id="ARBA00022705"/>
    </source>
</evidence>
<evidence type="ECO:0000259" key="6">
    <source>
        <dbReference type="Pfam" id="PF00717"/>
    </source>
</evidence>
<evidence type="ECO:0000256" key="5">
    <source>
        <dbReference type="ARBA" id="ARBA00023163"/>
    </source>
</evidence>
<keyword evidence="2" id="KW-0235">DNA replication</keyword>
<dbReference type="Pfam" id="PF01726">
    <property type="entry name" value="LexA_DNA_bind"/>
    <property type="match status" value="1"/>
</dbReference>
<dbReference type="InterPro" id="IPR036390">
    <property type="entry name" value="WH_DNA-bd_sf"/>
</dbReference>
<feature type="domain" description="Peptidase S24/S26A/S26B/S26C" evidence="6">
    <location>
        <begin position="83"/>
        <end position="147"/>
    </location>
</feature>
<dbReference type="AlphaFoldDB" id="A0A2H0WM55"/>
<reference evidence="9" key="1">
    <citation type="submission" date="2017-09" db="EMBL/GenBank/DDBJ databases">
        <title>Depth-based differentiation of microbial function through sediment-hosted aquifers and enrichment of novel symbionts in the deep terrestrial subsurface.</title>
        <authorList>
            <person name="Probst A.J."/>
            <person name="Ladd B."/>
            <person name="Jarett J.K."/>
            <person name="Geller-Mcgrath D.E."/>
            <person name="Sieber C.M.K."/>
            <person name="Emerson J.B."/>
            <person name="Anantharaman K."/>
            <person name="Thomas B.C."/>
            <person name="Malmstrom R."/>
            <person name="Stieglmeier M."/>
            <person name="Klingl A."/>
            <person name="Woyke T."/>
            <person name="Ryan C.M."/>
            <person name="Banfield J.F."/>
        </authorList>
    </citation>
    <scope>NUCLEOTIDE SEQUENCE [LARGE SCALE GENOMIC DNA]</scope>
</reference>
<accession>A0A2H0WM55</accession>
<protein>
    <submittedName>
        <fullName evidence="8">Repressor LexA</fullName>
    </submittedName>
</protein>
<proteinExistence type="predicted"/>
<dbReference type="InterPro" id="IPR006200">
    <property type="entry name" value="LexA"/>
</dbReference>
<sequence>MNTNLTKNQKAILGFIKTFQKKNGYSPTLEEIGKKFKLSSSATIYQYLAALDKKGYTKRTKGQPRSIEIIKKSKKQNGLVKIPLLGTIAAGQPIEAIEIPDETILVAKNEIGNYKNYYALKVKGNSMIDEGIFDGDIVIIRKLRRVTQRNLSC</sequence>
<gene>
    <name evidence="8" type="primary">lexA</name>
    <name evidence="8" type="ORF">COT67_00005</name>
</gene>
<evidence type="ECO:0000259" key="7">
    <source>
        <dbReference type="Pfam" id="PF01726"/>
    </source>
</evidence>
<dbReference type="GO" id="GO:0006508">
    <property type="term" value="P:proteolysis"/>
    <property type="evidence" value="ECO:0007669"/>
    <property type="project" value="InterPro"/>
</dbReference>
<dbReference type="InterPro" id="IPR015927">
    <property type="entry name" value="Peptidase_S24_S26A/B/C"/>
</dbReference>
<keyword evidence="1" id="KW-0678">Repressor</keyword>
<dbReference type="GO" id="GO:0045892">
    <property type="term" value="P:negative regulation of DNA-templated transcription"/>
    <property type="evidence" value="ECO:0007669"/>
    <property type="project" value="InterPro"/>
</dbReference>
<evidence type="ECO:0000256" key="4">
    <source>
        <dbReference type="ARBA" id="ARBA00023125"/>
    </source>
</evidence>
<keyword evidence="4" id="KW-0238">DNA-binding</keyword>
<name>A0A2H0WM55_9BACT</name>
<dbReference type="PANTHER" id="PTHR33516">
    <property type="entry name" value="LEXA REPRESSOR"/>
    <property type="match status" value="1"/>
</dbReference>
<evidence type="ECO:0000256" key="3">
    <source>
        <dbReference type="ARBA" id="ARBA00023015"/>
    </source>
</evidence>
<keyword evidence="5" id="KW-0804">Transcription</keyword>
<dbReference type="Gene3D" id="1.10.10.10">
    <property type="entry name" value="Winged helix-like DNA-binding domain superfamily/Winged helix DNA-binding domain"/>
    <property type="match status" value="1"/>
</dbReference>
<dbReference type="PANTHER" id="PTHR33516:SF2">
    <property type="entry name" value="LEXA REPRESSOR-RELATED"/>
    <property type="match status" value="1"/>
</dbReference>
<evidence type="ECO:0000313" key="8">
    <source>
        <dbReference type="EMBL" id="PIS13744.1"/>
    </source>
</evidence>
<dbReference type="SUPFAM" id="SSF51306">
    <property type="entry name" value="LexA/Signal peptidase"/>
    <property type="match status" value="1"/>
</dbReference>
<dbReference type="Pfam" id="PF00717">
    <property type="entry name" value="Peptidase_S24"/>
    <property type="match status" value="1"/>
</dbReference>
<dbReference type="NCBIfam" id="TIGR00498">
    <property type="entry name" value="lexA"/>
    <property type="match status" value="1"/>
</dbReference>
<dbReference type="GO" id="GO:0004252">
    <property type="term" value="F:serine-type endopeptidase activity"/>
    <property type="evidence" value="ECO:0007669"/>
    <property type="project" value="InterPro"/>
</dbReference>
<dbReference type="InterPro" id="IPR036388">
    <property type="entry name" value="WH-like_DNA-bd_sf"/>
</dbReference>
<dbReference type="EMBL" id="PEZL01000001">
    <property type="protein sequence ID" value="PIS13744.1"/>
    <property type="molecule type" value="Genomic_DNA"/>
</dbReference>
<dbReference type="InterPro" id="IPR050077">
    <property type="entry name" value="LexA_repressor"/>
</dbReference>
<dbReference type="SUPFAM" id="SSF46785">
    <property type="entry name" value="Winged helix' DNA-binding domain"/>
    <property type="match status" value="1"/>
</dbReference>
<dbReference type="GO" id="GO:0006260">
    <property type="term" value="P:DNA replication"/>
    <property type="evidence" value="ECO:0007669"/>
    <property type="project" value="UniProtKB-KW"/>
</dbReference>
<evidence type="ECO:0000313" key="9">
    <source>
        <dbReference type="Proteomes" id="UP000230353"/>
    </source>
</evidence>
<dbReference type="InterPro" id="IPR006199">
    <property type="entry name" value="LexA_DNA-bd_dom"/>
</dbReference>
<dbReference type="GO" id="GO:0003677">
    <property type="term" value="F:DNA binding"/>
    <property type="evidence" value="ECO:0007669"/>
    <property type="project" value="UniProtKB-KW"/>
</dbReference>
<organism evidence="8 9">
    <name type="scientific">Candidatus Tagabacteria bacterium CG09_land_8_20_14_0_10_41_14</name>
    <dbReference type="NCBI Taxonomy" id="1975021"/>
    <lineage>
        <taxon>Bacteria</taxon>
        <taxon>Candidatus Tagaibacteriota</taxon>
    </lineage>
</organism>